<protein>
    <submittedName>
        <fullName evidence="3">Uncharacterized protein</fullName>
    </submittedName>
</protein>
<feature type="signal peptide" evidence="2">
    <location>
        <begin position="1"/>
        <end position="23"/>
    </location>
</feature>
<evidence type="ECO:0000313" key="4">
    <source>
        <dbReference type="Proteomes" id="UP001164390"/>
    </source>
</evidence>
<gene>
    <name evidence="3" type="ORF">L0C25_14785</name>
</gene>
<dbReference type="AlphaFoldDB" id="A0AA46TEL1"/>
<dbReference type="RefSeq" id="WP_271632447.1">
    <property type="nucleotide sequence ID" value="NZ_CP094970.1"/>
</dbReference>
<proteinExistence type="predicted"/>
<reference evidence="3" key="1">
    <citation type="submission" date="2022-01" db="EMBL/GenBank/DDBJ databases">
        <title>Nocardioidaceae gen. sp. A5X3R13.</title>
        <authorList>
            <person name="Lopez Marin M.A."/>
            <person name="Uhlik O."/>
        </authorList>
    </citation>
    <scope>NUCLEOTIDE SEQUENCE</scope>
    <source>
        <strain evidence="3">A5X3R13</strain>
    </source>
</reference>
<evidence type="ECO:0000256" key="1">
    <source>
        <dbReference type="SAM" id="MobiDB-lite"/>
    </source>
</evidence>
<accession>A0AA46TEL1</accession>
<name>A0AA46TEL1_9ACTN</name>
<dbReference type="EMBL" id="CP094970">
    <property type="protein sequence ID" value="UYM03805.1"/>
    <property type="molecule type" value="Genomic_DNA"/>
</dbReference>
<dbReference type="KEGG" id="sgrg:L0C25_14785"/>
<feature type="region of interest" description="Disordered" evidence="1">
    <location>
        <begin position="39"/>
        <end position="60"/>
    </location>
</feature>
<evidence type="ECO:0000313" key="3">
    <source>
        <dbReference type="EMBL" id="UYM03805.1"/>
    </source>
</evidence>
<organism evidence="3 4">
    <name type="scientific">Solicola gregarius</name>
    <dbReference type="NCBI Taxonomy" id="2908642"/>
    <lineage>
        <taxon>Bacteria</taxon>
        <taxon>Bacillati</taxon>
        <taxon>Actinomycetota</taxon>
        <taxon>Actinomycetes</taxon>
        <taxon>Propionibacteriales</taxon>
        <taxon>Nocardioidaceae</taxon>
        <taxon>Solicola</taxon>
    </lineage>
</organism>
<keyword evidence="4" id="KW-1185">Reference proteome</keyword>
<keyword evidence="2" id="KW-0732">Signal</keyword>
<dbReference type="Proteomes" id="UP001164390">
    <property type="component" value="Chromosome"/>
</dbReference>
<feature type="chain" id="PRO_5041207186" evidence="2">
    <location>
        <begin position="24"/>
        <end position="202"/>
    </location>
</feature>
<sequence length="202" mass="22213">MRRTQLPVAVAATCLVAGSTAYAGAASASAADSNLPVPKHVRCSHQANPPEEPVDPDGPPVIDIGSTTMRVAIKKMRGFRRSHEGKKVCVFKRAAPGARLTLSATYRPGTRAKMTKRYFKARSKPGFTLIRLGKGSKVPSSKGKRTVLEYTYRKHGKRQHVRVHGDSRVVFAVRSPQRTWKATKRSASKLRRSMRVHSLTAL</sequence>
<evidence type="ECO:0000256" key="2">
    <source>
        <dbReference type="SAM" id="SignalP"/>
    </source>
</evidence>